<evidence type="ECO:0000256" key="3">
    <source>
        <dbReference type="ARBA" id="ARBA00022527"/>
    </source>
</evidence>
<dbReference type="GO" id="GO:0030332">
    <property type="term" value="F:cyclin binding"/>
    <property type="evidence" value="ECO:0007669"/>
    <property type="project" value="TreeGrafter"/>
</dbReference>
<sequence>MVNQRPLFPGDSEIDELFKIFRIMGTPHEDTWPGVTSLPDFKSTFPKWPSKDLANVVPTLDSAGLDLLRKLLCLDPVKRITARTAIEHEYFKEIGYVP</sequence>
<evidence type="ECO:0000256" key="1">
    <source>
        <dbReference type="ARBA" id="ARBA00006485"/>
    </source>
</evidence>
<dbReference type="PANTHER" id="PTHR24056">
    <property type="entry name" value="CELL DIVISION PROTEIN KINASE"/>
    <property type="match status" value="1"/>
</dbReference>
<keyword evidence="11" id="KW-0131">Cell cycle</keyword>
<evidence type="ECO:0000256" key="12">
    <source>
        <dbReference type="ARBA" id="ARBA00047811"/>
    </source>
</evidence>
<evidence type="ECO:0000313" key="14">
    <source>
        <dbReference type="EMBL" id="CAL1377339.1"/>
    </source>
</evidence>
<dbReference type="GO" id="GO:0000307">
    <property type="term" value="C:cyclin-dependent protein kinase holoenzyme complex"/>
    <property type="evidence" value="ECO:0007669"/>
    <property type="project" value="TreeGrafter"/>
</dbReference>
<proteinExistence type="inferred from homology"/>
<name>A0AAV2DV21_9ROSI</name>
<keyword evidence="15" id="KW-1185">Reference proteome</keyword>
<dbReference type="GO" id="GO:0005737">
    <property type="term" value="C:cytoplasm"/>
    <property type="evidence" value="ECO:0007669"/>
    <property type="project" value="TreeGrafter"/>
</dbReference>
<keyword evidence="7" id="KW-0547">Nucleotide-binding</keyword>
<reference evidence="14 15" key="1">
    <citation type="submission" date="2024-04" db="EMBL/GenBank/DDBJ databases">
        <authorList>
            <person name="Fracassetti M."/>
        </authorList>
    </citation>
    <scope>NUCLEOTIDE SEQUENCE [LARGE SCALE GENOMIC DNA]</scope>
</reference>
<comment type="catalytic activity">
    <reaction evidence="13">
        <text>L-seryl-[protein] + ATP = O-phospho-L-seryl-[protein] + ADP + H(+)</text>
        <dbReference type="Rhea" id="RHEA:17989"/>
        <dbReference type="Rhea" id="RHEA-COMP:9863"/>
        <dbReference type="Rhea" id="RHEA-COMP:11604"/>
        <dbReference type="ChEBI" id="CHEBI:15378"/>
        <dbReference type="ChEBI" id="CHEBI:29999"/>
        <dbReference type="ChEBI" id="CHEBI:30616"/>
        <dbReference type="ChEBI" id="CHEBI:83421"/>
        <dbReference type="ChEBI" id="CHEBI:456216"/>
        <dbReference type="EC" id="2.7.11.22"/>
    </reaction>
</comment>
<accession>A0AAV2DV21</accession>
<dbReference type="SUPFAM" id="SSF56112">
    <property type="entry name" value="Protein kinase-like (PK-like)"/>
    <property type="match status" value="1"/>
</dbReference>
<evidence type="ECO:0000256" key="4">
    <source>
        <dbReference type="ARBA" id="ARBA00022553"/>
    </source>
</evidence>
<dbReference type="InterPro" id="IPR011009">
    <property type="entry name" value="Kinase-like_dom_sf"/>
</dbReference>
<evidence type="ECO:0000256" key="5">
    <source>
        <dbReference type="ARBA" id="ARBA00022618"/>
    </source>
</evidence>
<protein>
    <recommendedName>
        <fullName evidence="2">cyclin-dependent kinase</fullName>
        <ecNumber evidence="2">2.7.11.22</ecNumber>
    </recommendedName>
</protein>
<dbReference type="GO" id="GO:0051301">
    <property type="term" value="P:cell division"/>
    <property type="evidence" value="ECO:0007669"/>
    <property type="project" value="UniProtKB-KW"/>
</dbReference>
<dbReference type="GO" id="GO:0010468">
    <property type="term" value="P:regulation of gene expression"/>
    <property type="evidence" value="ECO:0007669"/>
    <property type="project" value="TreeGrafter"/>
</dbReference>
<keyword evidence="3" id="KW-0723">Serine/threonine-protein kinase</keyword>
<evidence type="ECO:0000256" key="11">
    <source>
        <dbReference type="ARBA" id="ARBA00023306"/>
    </source>
</evidence>
<keyword evidence="6" id="KW-0808">Transferase</keyword>
<dbReference type="GO" id="GO:0007165">
    <property type="term" value="P:signal transduction"/>
    <property type="evidence" value="ECO:0007669"/>
    <property type="project" value="TreeGrafter"/>
</dbReference>
<dbReference type="Proteomes" id="UP001497516">
    <property type="component" value="Chromosome 3"/>
</dbReference>
<evidence type="ECO:0000256" key="6">
    <source>
        <dbReference type="ARBA" id="ARBA00022679"/>
    </source>
</evidence>
<dbReference type="AlphaFoldDB" id="A0AAV2DV21"/>
<evidence type="ECO:0000256" key="13">
    <source>
        <dbReference type="ARBA" id="ARBA00048367"/>
    </source>
</evidence>
<keyword evidence="8" id="KW-0498">Mitosis</keyword>
<comment type="similarity">
    <text evidence="1">Belongs to the protein kinase superfamily. CMGC Ser/Thr protein kinase family. CDC2/CDKX subfamily.</text>
</comment>
<comment type="catalytic activity">
    <reaction evidence="12">
        <text>L-threonyl-[protein] + ATP = O-phospho-L-threonyl-[protein] + ADP + H(+)</text>
        <dbReference type="Rhea" id="RHEA:46608"/>
        <dbReference type="Rhea" id="RHEA-COMP:11060"/>
        <dbReference type="Rhea" id="RHEA-COMP:11605"/>
        <dbReference type="ChEBI" id="CHEBI:15378"/>
        <dbReference type="ChEBI" id="CHEBI:30013"/>
        <dbReference type="ChEBI" id="CHEBI:30616"/>
        <dbReference type="ChEBI" id="CHEBI:61977"/>
        <dbReference type="ChEBI" id="CHEBI:456216"/>
        <dbReference type="EC" id="2.7.11.22"/>
    </reaction>
</comment>
<keyword evidence="9" id="KW-0418">Kinase</keyword>
<dbReference type="Gene3D" id="1.10.510.10">
    <property type="entry name" value="Transferase(Phosphotransferase) domain 1"/>
    <property type="match status" value="1"/>
</dbReference>
<evidence type="ECO:0000256" key="8">
    <source>
        <dbReference type="ARBA" id="ARBA00022776"/>
    </source>
</evidence>
<dbReference type="GO" id="GO:0000082">
    <property type="term" value="P:G1/S transition of mitotic cell cycle"/>
    <property type="evidence" value="ECO:0007669"/>
    <property type="project" value="TreeGrafter"/>
</dbReference>
<dbReference type="GO" id="GO:0005634">
    <property type="term" value="C:nucleus"/>
    <property type="evidence" value="ECO:0007669"/>
    <property type="project" value="TreeGrafter"/>
</dbReference>
<evidence type="ECO:0000256" key="2">
    <source>
        <dbReference type="ARBA" id="ARBA00012425"/>
    </source>
</evidence>
<evidence type="ECO:0000313" key="15">
    <source>
        <dbReference type="Proteomes" id="UP001497516"/>
    </source>
</evidence>
<dbReference type="PANTHER" id="PTHR24056:SF548">
    <property type="entry name" value="CYCLIN-DEPENDENT KINASE A-1"/>
    <property type="match status" value="1"/>
</dbReference>
<dbReference type="GO" id="GO:0051445">
    <property type="term" value="P:regulation of meiotic cell cycle"/>
    <property type="evidence" value="ECO:0007669"/>
    <property type="project" value="TreeGrafter"/>
</dbReference>
<dbReference type="EMBL" id="OZ034816">
    <property type="protein sequence ID" value="CAL1377339.1"/>
    <property type="molecule type" value="Genomic_DNA"/>
</dbReference>
<evidence type="ECO:0000256" key="10">
    <source>
        <dbReference type="ARBA" id="ARBA00022840"/>
    </source>
</evidence>
<dbReference type="GO" id="GO:0005524">
    <property type="term" value="F:ATP binding"/>
    <property type="evidence" value="ECO:0007669"/>
    <property type="project" value="UniProtKB-KW"/>
</dbReference>
<gene>
    <name evidence="14" type="ORF">LTRI10_LOCUS18997</name>
</gene>
<dbReference type="GO" id="GO:0010389">
    <property type="term" value="P:regulation of G2/M transition of mitotic cell cycle"/>
    <property type="evidence" value="ECO:0007669"/>
    <property type="project" value="TreeGrafter"/>
</dbReference>
<evidence type="ECO:0000256" key="9">
    <source>
        <dbReference type="ARBA" id="ARBA00022777"/>
    </source>
</evidence>
<keyword evidence="10" id="KW-0067">ATP-binding</keyword>
<dbReference type="GO" id="GO:0004693">
    <property type="term" value="F:cyclin-dependent protein serine/threonine kinase activity"/>
    <property type="evidence" value="ECO:0007669"/>
    <property type="project" value="UniProtKB-EC"/>
</dbReference>
<evidence type="ECO:0000256" key="7">
    <source>
        <dbReference type="ARBA" id="ARBA00022741"/>
    </source>
</evidence>
<organism evidence="14 15">
    <name type="scientific">Linum trigynum</name>
    <dbReference type="NCBI Taxonomy" id="586398"/>
    <lineage>
        <taxon>Eukaryota</taxon>
        <taxon>Viridiplantae</taxon>
        <taxon>Streptophyta</taxon>
        <taxon>Embryophyta</taxon>
        <taxon>Tracheophyta</taxon>
        <taxon>Spermatophyta</taxon>
        <taxon>Magnoliopsida</taxon>
        <taxon>eudicotyledons</taxon>
        <taxon>Gunneridae</taxon>
        <taxon>Pentapetalae</taxon>
        <taxon>rosids</taxon>
        <taxon>fabids</taxon>
        <taxon>Malpighiales</taxon>
        <taxon>Linaceae</taxon>
        <taxon>Linum</taxon>
    </lineage>
</organism>
<dbReference type="InterPro" id="IPR050108">
    <property type="entry name" value="CDK"/>
</dbReference>
<keyword evidence="4" id="KW-0597">Phosphoprotein</keyword>
<keyword evidence="5" id="KW-0132">Cell division</keyword>
<dbReference type="EC" id="2.7.11.22" evidence="2"/>